<dbReference type="GO" id="GO:0005654">
    <property type="term" value="C:nucleoplasm"/>
    <property type="evidence" value="ECO:0007669"/>
    <property type="project" value="UniProtKB-ARBA"/>
</dbReference>
<dbReference type="GO" id="GO:0042134">
    <property type="term" value="F:rRNA primary transcript binding"/>
    <property type="evidence" value="ECO:0007669"/>
    <property type="project" value="InterPro"/>
</dbReference>
<dbReference type="Pfam" id="PF04427">
    <property type="entry name" value="Brix"/>
    <property type="match status" value="1"/>
</dbReference>
<dbReference type="SUPFAM" id="SSF52954">
    <property type="entry name" value="Class II aaRS ABD-related"/>
    <property type="match status" value="1"/>
</dbReference>
<dbReference type="InterPro" id="IPR044281">
    <property type="entry name" value="IMP4/RPF1"/>
</dbReference>
<reference evidence="5" key="1">
    <citation type="submission" date="2015-09" db="EMBL/GenBank/DDBJ databases">
        <authorList>
            <person name="Fill T.P."/>
            <person name="Baretta J.F."/>
            <person name="de Almeida L.G."/>
            <person name="Rocha M."/>
            <person name="de Souza D.H."/>
            <person name="Malavazi I."/>
            <person name="Cerdeira L.T."/>
            <person name="Hong H."/>
            <person name="Samborskyy M."/>
            <person name="de Vasconcelos A.T."/>
            <person name="Leadlay P."/>
            <person name="Rodrigues-Filho E."/>
        </authorList>
    </citation>
    <scope>NUCLEOTIDE SEQUENCE [LARGE SCALE GENOMIC DNA]</scope>
    <source>
        <strain evidence="5">LaBioMMi 136</strain>
    </source>
</reference>
<dbReference type="Proteomes" id="UP000190744">
    <property type="component" value="Unassembled WGS sequence"/>
</dbReference>
<dbReference type="PANTHER" id="PTHR22734">
    <property type="entry name" value="U3 SMALL NUCLEOLAR RIBONUCLEOPROTEIN PROTEIN IMP4"/>
    <property type="match status" value="1"/>
</dbReference>
<accession>A0A1S9RAH9</accession>
<proteinExistence type="predicted"/>
<sequence>MRVFKDGDKGIWDREPKAKSSYERHAEDDPIVLVRFLKAQSVCVPEGQINGDSESPKIELAKQSIADRTTPTSKPPLYLQDLIKESAKVWENANQPPHCDPHSLSVGSHYGGGGGPLAQPRSFRKKKVTRCHRLEIICKQHSHSFAKMLRRQTRERRDYLYRRALQLRDASIAEKRAQLKASLASGKPLDPSIANDKSLREDFKYDESKDEVDVDDEYALTSGLIDPRPLVTTSRSPSARLGAFAKEIRLLLPTSIRLNRGNLVMPDLVSSATSASLTDMILLHEHRGTPTALTVSHLPHGPTASFSLHNVVLRADIPNADRGTVSESYPHLIFEGFTTKLGQRVVQILKHLFPPREPGKVGTRVVSFVNKEDSIEVRHHVFVKSSYRDVELAEVGPRMTMRLFEIRGGTMEKGSTGDVEWALTQYTRTSKKKDYL</sequence>
<name>A0A1S9RAH9_PENBI</name>
<dbReference type="GO" id="GO:0032040">
    <property type="term" value="C:small-subunit processome"/>
    <property type="evidence" value="ECO:0007669"/>
    <property type="project" value="TreeGrafter"/>
</dbReference>
<gene>
    <name evidence="4" type="primary">IMP4</name>
    <name evidence="4" type="ORF">PEBR_38693</name>
</gene>
<dbReference type="PROSITE" id="PS50833">
    <property type="entry name" value="BRIX"/>
    <property type="match status" value="1"/>
</dbReference>
<protein>
    <recommendedName>
        <fullName evidence="1">U3 small nucleolar ribonucleoprotein protein IMP4</fullName>
    </recommendedName>
</protein>
<evidence type="ECO:0000256" key="1">
    <source>
        <dbReference type="ARBA" id="ARBA00040513"/>
    </source>
</evidence>
<dbReference type="GO" id="GO:0006364">
    <property type="term" value="P:rRNA processing"/>
    <property type="evidence" value="ECO:0007669"/>
    <property type="project" value="InterPro"/>
</dbReference>
<feature type="region of interest" description="Disordered" evidence="2">
    <location>
        <begin position="1"/>
        <end position="24"/>
    </location>
</feature>
<evidence type="ECO:0000313" key="5">
    <source>
        <dbReference type="Proteomes" id="UP000190744"/>
    </source>
</evidence>
<dbReference type="GO" id="GO:0030515">
    <property type="term" value="F:snoRNA binding"/>
    <property type="evidence" value="ECO:0007669"/>
    <property type="project" value="TreeGrafter"/>
</dbReference>
<dbReference type="GO" id="GO:0034457">
    <property type="term" value="C:Mpp10 complex"/>
    <property type="evidence" value="ECO:0007669"/>
    <property type="project" value="UniProtKB-ARBA"/>
</dbReference>
<dbReference type="EMBL" id="LJBN01000217">
    <property type="protein sequence ID" value="OOQ82492.1"/>
    <property type="molecule type" value="Genomic_DNA"/>
</dbReference>
<dbReference type="Gene3D" id="3.40.50.10480">
    <property type="entry name" value="Probable brix-domain ribosomal biogenesis protein"/>
    <property type="match status" value="1"/>
</dbReference>
<dbReference type="AlphaFoldDB" id="A0A1S9RAH9"/>
<dbReference type="GO" id="GO:0042274">
    <property type="term" value="P:ribosomal small subunit biogenesis"/>
    <property type="evidence" value="ECO:0007669"/>
    <property type="project" value="UniProtKB-ARBA"/>
</dbReference>
<organism evidence="4 5">
    <name type="scientific">Penicillium brasilianum</name>
    <dbReference type="NCBI Taxonomy" id="104259"/>
    <lineage>
        <taxon>Eukaryota</taxon>
        <taxon>Fungi</taxon>
        <taxon>Dikarya</taxon>
        <taxon>Ascomycota</taxon>
        <taxon>Pezizomycotina</taxon>
        <taxon>Eurotiomycetes</taxon>
        <taxon>Eurotiomycetidae</taxon>
        <taxon>Eurotiales</taxon>
        <taxon>Aspergillaceae</taxon>
        <taxon>Penicillium</taxon>
    </lineage>
</organism>
<dbReference type="FunFam" id="3.40.50.10480:FF:000001">
    <property type="entry name" value="IMP4, U3 small nucleolar ribonucleoprotein"/>
    <property type="match status" value="1"/>
</dbReference>
<dbReference type="PANTHER" id="PTHR22734:SF2">
    <property type="entry name" value="U3 SMALL NUCLEOLAR RIBONUCLEOPROTEIN PROTEIN IMP4"/>
    <property type="match status" value="1"/>
</dbReference>
<keyword evidence="4" id="KW-0687">Ribonucleoprotein</keyword>
<feature type="domain" description="Brix" evidence="3">
    <location>
        <begin position="227"/>
        <end position="412"/>
    </location>
</feature>
<evidence type="ECO:0000256" key="2">
    <source>
        <dbReference type="SAM" id="MobiDB-lite"/>
    </source>
</evidence>
<comment type="caution">
    <text evidence="4">The sequence shown here is derived from an EMBL/GenBank/DDBJ whole genome shotgun (WGS) entry which is preliminary data.</text>
</comment>
<dbReference type="SMART" id="SM00879">
    <property type="entry name" value="Brix"/>
    <property type="match status" value="1"/>
</dbReference>
<dbReference type="InterPro" id="IPR007109">
    <property type="entry name" value="Brix"/>
</dbReference>
<evidence type="ECO:0000259" key="3">
    <source>
        <dbReference type="PROSITE" id="PS50833"/>
    </source>
</evidence>
<evidence type="ECO:0000313" key="4">
    <source>
        <dbReference type="EMBL" id="OOQ82492.1"/>
    </source>
</evidence>